<evidence type="ECO:0008006" key="9">
    <source>
        <dbReference type="Google" id="ProtNLM"/>
    </source>
</evidence>
<feature type="compositionally biased region" description="Basic and acidic residues" evidence="5">
    <location>
        <begin position="272"/>
        <end position="281"/>
    </location>
</feature>
<comment type="subcellular location">
    <subcellularLocation>
        <location evidence="1">Membrane</location>
        <topology evidence="1">Multi-pass membrane protein</topology>
    </subcellularLocation>
</comment>
<sequence>MEETTEISDISYNRENSKSSDKGSDCASLSHFDKNIKTDKESKDNDSDSSLPNKGNEKGKDRIDRVVIENNRVRAIRNNHSTSYRSSAKRVSSARSSPISGTPRKGFEEKNTGTPRKGSEEKINGHVPNGTPRRNENRVQSGKGGIVGASRRERINYVRDSSNLSRENSTDSETNIKSNQRPLSSKSLGRATMMSKISNAEEKKLKRHMSKHRITKPVTAANNIKDKAAAIKSSINKLKSSKIVDQESTSISIESETKASANVKSESPQNVPDDKTDNHKKEVSTLLNGKAHWSKLSGAIQKDKPKVKTPKKDDTDSKMALPRDGTKSSIATLQIIGEQGTNNNNNTVSTGTRYVSEEKGMSVISNNDSWIQSAIPYLPLGLSVLFLIMNIIIPGSGTVLSGLSILCCGKTRIQTKDDQMVVALCVNVWVGVSQLFTVTFLLVGWFWSLSWGIKMVSLSLEYKRQKKRQREIDLQALALSAFGSQVHVRPVFSKV</sequence>
<feature type="compositionally biased region" description="Basic and acidic residues" evidence="5">
    <location>
        <begin position="105"/>
        <end position="124"/>
    </location>
</feature>
<feature type="compositionally biased region" description="Low complexity" evidence="5">
    <location>
        <begin position="81"/>
        <end position="97"/>
    </location>
</feature>
<dbReference type="GO" id="GO:0016020">
    <property type="term" value="C:membrane"/>
    <property type="evidence" value="ECO:0007669"/>
    <property type="project" value="UniProtKB-SubCell"/>
</dbReference>
<feature type="region of interest" description="Disordered" evidence="5">
    <location>
        <begin position="239"/>
        <end position="281"/>
    </location>
</feature>
<accession>A0AA88Y183</accession>
<dbReference type="Proteomes" id="UP001186944">
    <property type="component" value="Unassembled WGS sequence"/>
</dbReference>
<keyword evidence="3 6" id="KW-1133">Transmembrane helix</keyword>
<feature type="compositionally biased region" description="Basic and acidic residues" evidence="5">
    <location>
        <begin position="301"/>
        <end position="317"/>
    </location>
</feature>
<evidence type="ECO:0000313" key="8">
    <source>
        <dbReference type="Proteomes" id="UP001186944"/>
    </source>
</evidence>
<feature type="compositionally biased region" description="Polar residues" evidence="5">
    <location>
        <begin position="159"/>
        <end position="187"/>
    </location>
</feature>
<feature type="compositionally biased region" description="Basic and acidic residues" evidence="5">
    <location>
        <begin position="55"/>
        <end position="67"/>
    </location>
</feature>
<reference evidence="7" key="1">
    <citation type="submission" date="2019-08" db="EMBL/GenBank/DDBJ databases">
        <title>The improved chromosome-level genome for the pearl oyster Pinctada fucata martensii using PacBio sequencing and Hi-C.</title>
        <authorList>
            <person name="Zheng Z."/>
        </authorList>
    </citation>
    <scope>NUCLEOTIDE SEQUENCE</scope>
    <source>
        <strain evidence="7">ZZ-2019</strain>
        <tissue evidence="7">Adductor muscle</tissue>
    </source>
</reference>
<feature type="compositionally biased region" description="Basic and acidic residues" evidence="5">
    <location>
        <begin position="15"/>
        <end position="24"/>
    </location>
</feature>
<dbReference type="Pfam" id="PF15795">
    <property type="entry name" value="Spec3"/>
    <property type="match status" value="1"/>
</dbReference>
<keyword evidence="2 6" id="KW-0812">Transmembrane</keyword>
<dbReference type="EMBL" id="VSWD01000009">
    <property type="protein sequence ID" value="KAK3093966.1"/>
    <property type="molecule type" value="Genomic_DNA"/>
</dbReference>
<dbReference type="InterPro" id="IPR026673">
    <property type="entry name" value="SPEC3/Stum"/>
</dbReference>
<feature type="compositionally biased region" description="Basic and acidic residues" evidence="5">
    <location>
        <begin position="31"/>
        <end position="46"/>
    </location>
</feature>
<evidence type="ECO:0000256" key="6">
    <source>
        <dbReference type="SAM" id="Phobius"/>
    </source>
</evidence>
<dbReference type="PANTHER" id="PTHR21676:SF6">
    <property type="entry name" value="PROTEIN STUM"/>
    <property type="match status" value="1"/>
</dbReference>
<comment type="caution">
    <text evidence="7">The sequence shown here is derived from an EMBL/GenBank/DDBJ whole genome shotgun (WGS) entry which is preliminary data.</text>
</comment>
<protein>
    <recommendedName>
        <fullName evidence="9">Protein SPEC3</fullName>
    </recommendedName>
</protein>
<feature type="region of interest" description="Disordered" evidence="5">
    <location>
        <begin position="1"/>
        <end position="188"/>
    </location>
</feature>
<evidence type="ECO:0000313" key="7">
    <source>
        <dbReference type="EMBL" id="KAK3093966.1"/>
    </source>
</evidence>
<name>A0AA88Y183_PINIB</name>
<keyword evidence="4 6" id="KW-0472">Membrane</keyword>
<feature type="region of interest" description="Disordered" evidence="5">
    <location>
        <begin position="294"/>
        <end position="323"/>
    </location>
</feature>
<feature type="compositionally biased region" description="Polar residues" evidence="5">
    <location>
        <begin position="258"/>
        <end position="270"/>
    </location>
</feature>
<evidence type="ECO:0000256" key="4">
    <source>
        <dbReference type="ARBA" id="ARBA00023136"/>
    </source>
</evidence>
<feature type="transmembrane region" description="Helical" evidence="6">
    <location>
        <begin position="377"/>
        <end position="408"/>
    </location>
</feature>
<gene>
    <name evidence="7" type="ORF">FSP39_022352</name>
</gene>
<proteinExistence type="predicted"/>
<evidence type="ECO:0000256" key="3">
    <source>
        <dbReference type="ARBA" id="ARBA00022989"/>
    </source>
</evidence>
<evidence type="ECO:0000256" key="5">
    <source>
        <dbReference type="SAM" id="MobiDB-lite"/>
    </source>
</evidence>
<keyword evidence="8" id="KW-1185">Reference proteome</keyword>
<evidence type="ECO:0000256" key="2">
    <source>
        <dbReference type="ARBA" id="ARBA00022692"/>
    </source>
</evidence>
<organism evidence="7 8">
    <name type="scientific">Pinctada imbricata</name>
    <name type="common">Atlantic pearl-oyster</name>
    <name type="synonym">Pinctada martensii</name>
    <dbReference type="NCBI Taxonomy" id="66713"/>
    <lineage>
        <taxon>Eukaryota</taxon>
        <taxon>Metazoa</taxon>
        <taxon>Spiralia</taxon>
        <taxon>Lophotrochozoa</taxon>
        <taxon>Mollusca</taxon>
        <taxon>Bivalvia</taxon>
        <taxon>Autobranchia</taxon>
        <taxon>Pteriomorphia</taxon>
        <taxon>Pterioida</taxon>
        <taxon>Pterioidea</taxon>
        <taxon>Pteriidae</taxon>
        <taxon>Pinctada</taxon>
    </lineage>
</organism>
<dbReference type="PANTHER" id="PTHR21676">
    <property type="entry name" value="PROTEIN STUM"/>
    <property type="match status" value="1"/>
</dbReference>
<dbReference type="AlphaFoldDB" id="A0AA88Y183"/>
<evidence type="ECO:0000256" key="1">
    <source>
        <dbReference type="ARBA" id="ARBA00004141"/>
    </source>
</evidence>
<feature type="compositionally biased region" description="Low complexity" evidence="5">
    <location>
        <begin position="239"/>
        <end position="254"/>
    </location>
</feature>